<dbReference type="EMBL" id="RRCF01000001">
    <property type="protein sequence ID" value="RRJ22798.1"/>
    <property type="molecule type" value="Genomic_DNA"/>
</dbReference>
<dbReference type="PANTHER" id="PTHR10283:SF82">
    <property type="entry name" value="SOLUTE CARRIER FAMILY 13 MEMBER 2"/>
    <property type="match status" value="1"/>
</dbReference>
<dbReference type="Pfam" id="PF00939">
    <property type="entry name" value="Na_sulph_symp"/>
    <property type="match status" value="1"/>
</dbReference>
<feature type="transmembrane region" description="Helical" evidence="6">
    <location>
        <begin position="81"/>
        <end position="99"/>
    </location>
</feature>
<dbReference type="AlphaFoldDB" id="A0A3P3QPU4"/>
<dbReference type="Proteomes" id="UP000276260">
    <property type="component" value="Unassembled WGS sequence"/>
</dbReference>
<feature type="transmembrane region" description="Helical" evidence="6">
    <location>
        <begin position="209"/>
        <end position="231"/>
    </location>
</feature>
<name>A0A3P3QPU4_9GAMM</name>
<evidence type="ECO:0000256" key="4">
    <source>
        <dbReference type="ARBA" id="ARBA00022989"/>
    </source>
</evidence>
<keyword evidence="3 6" id="KW-0812">Transmembrane</keyword>
<dbReference type="CDD" id="cd01115">
    <property type="entry name" value="SLC13_permease"/>
    <property type="match status" value="1"/>
</dbReference>
<feature type="transmembrane region" description="Helical" evidence="6">
    <location>
        <begin position="169"/>
        <end position="189"/>
    </location>
</feature>
<accession>A0A3P3QPU4</accession>
<dbReference type="NCBIfam" id="TIGR00785">
    <property type="entry name" value="dass"/>
    <property type="match status" value="1"/>
</dbReference>
<evidence type="ECO:0000256" key="5">
    <source>
        <dbReference type="ARBA" id="ARBA00023136"/>
    </source>
</evidence>
<reference evidence="7 8" key="1">
    <citation type="submission" date="2018-11" db="EMBL/GenBank/DDBJ databases">
        <title>Draft genome analysis of Rheinheimera mesophila isolated from an industrial waste site.</title>
        <authorList>
            <person name="Yu Q."/>
            <person name="Qi Y."/>
            <person name="Zhang H."/>
            <person name="Lu Y."/>
            <person name="Pu J."/>
        </authorList>
    </citation>
    <scope>NUCLEOTIDE SEQUENCE [LARGE SCALE GENOMIC DNA]</scope>
    <source>
        <strain evidence="7 8">IITR13</strain>
    </source>
</reference>
<evidence type="ECO:0000256" key="2">
    <source>
        <dbReference type="ARBA" id="ARBA00022448"/>
    </source>
</evidence>
<dbReference type="GO" id="GO:0005886">
    <property type="term" value="C:plasma membrane"/>
    <property type="evidence" value="ECO:0007669"/>
    <property type="project" value="TreeGrafter"/>
</dbReference>
<keyword evidence="4 6" id="KW-1133">Transmembrane helix</keyword>
<dbReference type="InterPro" id="IPR001898">
    <property type="entry name" value="SLC13A/DASS"/>
</dbReference>
<evidence type="ECO:0000313" key="7">
    <source>
        <dbReference type="EMBL" id="RRJ22798.1"/>
    </source>
</evidence>
<gene>
    <name evidence="7" type="ORF">EIK76_01550</name>
</gene>
<keyword evidence="8" id="KW-1185">Reference proteome</keyword>
<organism evidence="7 8">
    <name type="scientific">Rheinheimera mesophila</name>
    <dbReference type="NCBI Taxonomy" id="1547515"/>
    <lineage>
        <taxon>Bacteria</taxon>
        <taxon>Pseudomonadati</taxon>
        <taxon>Pseudomonadota</taxon>
        <taxon>Gammaproteobacteria</taxon>
        <taxon>Chromatiales</taxon>
        <taxon>Chromatiaceae</taxon>
        <taxon>Rheinheimera</taxon>
    </lineage>
</organism>
<feature type="transmembrane region" description="Helical" evidence="6">
    <location>
        <begin position="288"/>
        <end position="306"/>
    </location>
</feature>
<dbReference type="PANTHER" id="PTHR10283">
    <property type="entry name" value="SOLUTE CARRIER FAMILY 13 MEMBER"/>
    <property type="match status" value="1"/>
</dbReference>
<feature type="transmembrane region" description="Helical" evidence="6">
    <location>
        <begin position="327"/>
        <end position="344"/>
    </location>
</feature>
<dbReference type="RefSeq" id="WP_046520154.1">
    <property type="nucleotide sequence ID" value="NZ_LAVS01000026.1"/>
</dbReference>
<feature type="transmembrane region" description="Helical" evidence="6">
    <location>
        <begin position="408"/>
        <end position="426"/>
    </location>
</feature>
<feature type="transmembrane region" description="Helical" evidence="6">
    <location>
        <begin position="137"/>
        <end position="157"/>
    </location>
</feature>
<dbReference type="OrthoDB" id="9766267at2"/>
<proteinExistence type="predicted"/>
<keyword evidence="2" id="KW-0813">Transport</keyword>
<sequence length="472" mass="50187">MSSVTSRLLLLCGPLLLLVTALLPPPSAQMTQAAWMVTGLMAWMVLWWISEVVPIPVTSLLPMIFIPLLGIDKLDAATSPYAHPLIFLFFGGFFLSIAMEKTNLHQRIALKALSLVGTAPGLQIAALMGVTAFLSMWMSNTATAVMMLPIGLSIIAMANASTQDQFGKAVLLGIAYSASIGGIATLIGTPPNALLAAYLSKSYGIQISFADWMVLGVPLALTMLIICWLWLTKIHFRMPKTEASLNDTPAQLKALGLMSRSQKLVLLVFALAAFSWISQQWLVKWTGLPISDTVIALCAAALLFLLPGEKGSDTALLEWKDSQNLPWGVLLLFGGGLTMADQIQKTGVSELLAQQLQLLQGVPAILLLLAVTSLIIFLTEVTSNTATAAAFLPLLGPVAVSMELSPLYLVVPAALAASFAFMLPVATPPNAIVFASGKLQIKDMVRAGLVLNLLGIAAISLFSLWLGPQLAG</sequence>
<feature type="transmembrane region" description="Helical" evidence="6">
    <location>
        <begin position="385"/>
        <end position="402"/>
    </location>
</feature>
<keyword evidence="5 6" id="KW-0472">Membrane</keyword>
<feature type="transmembrane region" description="Helical" evidence="6">
    <location>
        <begin position="46"/>
        <end position="69"/>
    </location>
</feature>
<feature type="transmembrane region" description="Helical" evidence="6">
    <location>
        <begin position="356"/>
        <end position="378"/>
    </location>
</feature>
<evidence type="ECO:0000256" key="6">
    <source>
        <dbReference type="SAM" id="Phobius"/>
    </source>
</evidence>
<comment type="caution">
    <text evidence="7">The sequence shown here is derived from an EMBL/GenBank/DDBJ whole genome shotgun (WGS) entry which is preliminary data.</text>
</comment>
<feature type="transmembrane region" description="Helical" evidence="6">
    <location>
        <begin position="447"/>
        <end position="466"/>
    </location>
</feature>
<feature type="transmembrane region" description="Helical" evidence="6">
    <location>
        <begin position="264"/>
        <end position="282"/>
    </location>
</feature>
<evidence type="ECO:0000256" key="1">
    <source>
        <dbReference type="ARBA" id="ARBA00004141"/>
    </source>
</evidence>
<dbReference type="PROSITE" id="PS01271">
    <property type="entry name" value="NA_SULFATE"/>
    <property type="match status" value="1"/>
</dbReference>
<dbReference type="GO" id="GO:0015141">
    <property type="term" value="F:succinate transmembrane transporter activity"/>
    <property type="evidence" value="ECO:0007669"/>
    <property type="project" value="UniProtKB-ARBA"/>
</dbReference>
<evidence type="ECO:0000256" key="3">
    <source>
        <dbReference type="ARBA" id="ARBA00022692"/>
    </source>
</evidence>
<dbReference type="InterPro" id="IPR031312">
    <property type="entry name" value="Na/sul_symport_CS"/>
</dbReference>
<comment type="subcellular location">
    <subcellularLocation>
        <location evidence="1">Membrane</location>
        <topology evidence="1">Multi-pass membrane protein</topology>
    </subcellularLocation>
</comment>
<protein>
    <submittedName>
        <fullName evidence="7">SLC13/DASS family transporter</fullName>
    </submittedName>
</protein>
<evidence type="ECO:0000313" key="8">
    <source>
        <dbReference type="Proteomes" id="UP000276260"/>
    </source>
</evidence>